<dbReference type="AlphaFoldDB" id="A0A917A6S3"/>
<feature type="transmembrane region" description="Helical" evidence="1">
    <location>
        <begin position="6"/>
        <end position="24"/>
    </location>
</feature>
<dbReference type="RefSeq" id="WP_188477313.1">
    <property type="nucleotide sequence ID" value="NZ_BMFJ01000001.1"/>
</dbReference>
<protein>
    <submittedName>
        <fullName evidence="2">Uncharacterized protein</fullName>
    </submittedName>
</protein>
<organism evidence="2 3">
    <name type="scientific">Primorskyibacter flagellatus</name>
    <dbReference type="NCBI Taxonomy" id="1387277"/>
    <lineage>
        <taxon>Bacteria</taxon>
        <taxon>Pseudomonadati</taxon>
        <taxon>Pseudomonadota</taxon>
        <taxon>Alphaproteobacteria</taxon>
        <taxon>Rhodobacterales</taxon>
        <taxon>Roseobacteraceae</taxon>
        <taxon>Primorskyibacter</taxon>
    </lineage>
</organism>
<keyword evidence="1" id="KW-1133">Transmembrane helix</keyword>
<sequence length="60" mass="6634">MTITLYWWMLPLAITIIAFIPASLHQQRGDYDFGGAILGFIGLVATAVAWIVAIIMRLAQ</sequence>
<feature type="transmembrane region" description="Helical" evidence="1">
    <location>
        <begin position="36"/>
        <end position="59"/>
    </location>
</feature>
<gene>
    <name evidence="2" type="ORF">GCM10011360_17980</name>
</gene>
<evidence type="ECO:0000313" key="2">
    <source>
        <dbReference type="EMBL" id="GGE30366.1"/>
    </source>
</evidence>
<keyword evidence="1" id="KW-0472">Membrane</keyword>
<proteinExistence type="predicted"/>
<accession>A0A917A6S3</accession>
<evidence type="ECO:0000256" key="1">
    <source>
        <dbReference type="SAM" id="Phobius"/>
    </source>
</evidence>
<comment type="caution">
    <text evidence="2">The sequence shown here is derived from an EMBL/GenBank/DDBJ whole genome shotgun (WGS) entry which is preliminary data.</text>
</comment>
<reference evidence="3" key="1">
    <citation type="journal article" date="2019" name="Int. J. Syst. Evol. Microbiol.">
        <title>The Global Catalogue of Microorganisms (GCM) 10K type strain sequencing project: providing services to taxonomists for standard genome sequencing and annotation.</title>
        <authorList>
            <consortium name="The Broad Institute Genomics Platform"/>
            <consortium name="The Broad Institute Genome Sequencing Center for Infectious Disease"/>
            <person name="Wu L."/>
            <person name="Ma J."/>
        </authorList>
    </citation>
    <scope>NUCLEOTIDE SEQUENCE [LARGE SCALE GENOMIC DNA]</scope>
    <source>
        <strain evidence="3">CGMCC 1.12664</strain>
    </source>
</reference>
<dbReference type="Proteomes" id="UP000612855">
    <property type="component" value="Unassembled WGS sequence"/>
</dbReference>
<keyword evidence="1" id="KW-0812">Transmembrane</keyword>
<dbReference type="EMBL" id="BMFJ01000001">
    <property type="protein sequence ID" value="GGE30366.1"/>
    <property type="molecule type" value="Genomic_DNA"/>
</dbReference>
<evidence type="ECO:0000313" key="3">
    <source>
        <dbReference type="Proteomes" id="UP000612855"/>
    </source>
</evidence>
<name>A0A917A6S3_9RHOB</name>
<keyword evidence="3" id="KW-1185">Reference proteome</keyword>